<evidence type="ECO:0008006" key="3">
    <source>
        <dbReference type="Google" id="ProtNLM"/>
    </source>
</evidence>
<gene>
    <name evidence="1" type="ORF">R5W23_000310</name>
</gene>
<dbReference type="RefSeq" id="WP_261186914.1">
    <property type="nucleotide sequence ID" value="NZ_JAXBLV010000110.1"/>
</dbReference>
<keyword evidence="2" id="KW-1185">Reference proteome</keyword>
<dbReference type="EMBL" id="JAXBLV010000110">
    <property type="protein sequence ID" value="MDY3559319.1"/>
    <property type="molecule type" value="Genomic_DNA"/>
</dbReference>
<name>A0ABU5F0E0_9BACT</name>
<organism evidence="1 2">
    <name type="scientific">Gemmata algarum</name>
    <dbReference type="NCBI Taxonomy" id="2975278"/>
    <lineage>
        <taxon>Bacteria</taxon>
        <taxon>Pseudomonadati</taxon>
        <taxon>Planctomycetota</taxon>
        <taxon>Planctomycetia</taxon>
        <taxon>Gemmatales</taxon>
        <taxon>Gemmataceae</taxon>
        <taxon>Gemmata</taxon>
    </lineage>
</organism>
<evidence type="ECO:0000313" key="1">
    <source>
        <dbReference type="EMBL" id="MDY3559319.1"/>
    </source>
</evidence>
<dbReference type="Proteomes" id="UP001272242">
    <property type="component" value="Unassembled WGS sequence"/>
</dbReference>
<accession>A0ABU5F0E0</accession>
<protein>
    <recommendedName>
        <fullName evidence="3">TIGR04255 family protein</fullName>
    </recommendedName>
</protein>
<sequence>MNSYASLCDDFGVSTYVHGKLEMPSARETVLHFFEALQKVSPKMTEFEKRSDTEYMLEEERDSGSYRWASLDHRRLSTGFVNPPALEDADAHNERVLEMAAGHLDLGPLQTESVDVLYYFDFLYQGNHDEVVAEALTVGTPLESLVQVPAARVLHYQPTMMLALDEGCQLQARLSIETRTNAYQVRTNSFPESPVTVYFTVRQFWGKQPFKTFAESYHNQRRVLDELVSTYVVPQIINPLAKAISAKQ</sequence>
<evidence type="ECO:0000313" key="2">
    <source>
        <dbReference type="Proteomes" id="UP001272242"/>
    </source>
</evidence>
<proteinExistence type="predicted"/>
<reference evidence="2" key="1">
    <citation type="journal article" date="2023" name="Mar. Drugs">
        <title>Gemmata algarum, a Novel Planctomycete Isolated from an Algal Mat, Displays Antimicrobial Activity.</title>
        <authorList>
            <person name="Kumar G."/>
            <person name="Kallscheuer N."/>
            <person name="Kashif M."/>
            <person name="Ahamad S."/>
            <person name="Jagadeeshwari U."/>
            <person name="Pannikurungottu S."/>
            <person name="Haufschild T."/>
            <person name="Kabuu M."/>
            <person name="Sasikala C."/>
            <person name="Jogler C."/>
            <person name="Ramana C."/>
        </authorList>
    </citation>
    <scope>NUCLEOTIDE SEQUENCE [LARGE SCALE GENOMIC DNA]</scope>
    <source>
        <strain evidence="2">JC673</strain>
    </source>
</reference>
<comment type="caution">
    <text evidence="1">The sequence shown here is derived from an EMBL/GenBank/DDBJ whole genome shotgun (WGS) entry which is preliminary data.</text>
</comment>